<dbReference type="SUPFAM" id="SSF51735">
    <property type="entry name" value="NAD(P)-binding Rossmann-fold domains"/>
    <property type="match status" value="1"/>
</dbReference>
<comment type="similarity">
    <text evidence="1">Belongs to the NAD(P)-dependent epimerase/dehydratase family.</text>
</comment>
<dbReference type="PANTHER" id="PTHR43000">
    <property type="entry name" value="DTDP-D-GLUCOSE 4,6-DEHYDRATASE-RELATED"/>
    <property type="match status" value="1"/>
</dbReference>
<dbReference type="Gene3D" id="3.40.50.720">
    <property type="entry name" value="NAD(P)-binding Rossmann-like Domain"/>
    <property type="match status" value="1"/>
</dbReference>
<feature type="domain" description="NAD-dependent epimerase/dehydratase" evidence="2">
    <location>
        <begin position="7"/>
        <end position="220"/>
    </location>
</feature>
<organism evidence="3">
    <name type="scientific">Erysipelothrix tonsillarum</name>
    <dbReference type="NCBI Taxonomy" id="38402"/>
    <lineage>
        <taxon>Bacteria</taxon>
        <taxon>Bacillati</taxon>
        <taxon>Bacillota</taxon>
        <taxon>Erysipelotrichia</taxon>
        <taxon>Erysipelotrichales</taxon>
        <taxon>Erysipelotrichaceae</taxon>
        <taxon>Erysipelothrix</taxon>
    </lineage>
</organism>
<evidence type="ECO:0000259" key="2">
    <source>
        <dbReference type="Pfam" id="PF01370"/>
    </source>
</evidence>
<accession>A0A6S6I2Q6</accession>
<evidence type="ECO:0000256" key="1">
    <source>
        <dbReference type="ARBA" id="ARBA00007637"/>
    </source>
</evidence>
<dbReference type="InterPro" id="IPR036291">
    <property type="entry name" value="NAD(P)-bd_dom_sf"/>
</dbReference>
<dbReference type="EMBL" id="LC528616">
    <property type="protein sequence ID" value="BCB22827.1"/>
    <property type="molecule type" value="Genomic_DNA"/>
</dbReference>
<proteinExistence type="inferred from homology"/>
<dbReference type="InterPro" id="IPR001509">
    <property type="entry name" value="Epimerase_deHydtase"/>
</dbReference>
<dbReference type="Pfam" id="PF01370">
    <property type="entry name" value="Epimerase"/>
    <property type="match status" value="1"/>
</dbReference>
<name>A0A6S6I2Q6_9FIRM</name>
<sequence>MINNELVMITGAGGYLGKSIMEEFDKQNIEYVAIDLKQSSNVLKLDISKITEADYVRLGSPTKLLHLAWRDGFIHNSEAHFEDLSSHYIFLNKMIKFGVKQLTILGTMHELGYVEGVIDETTTSNPTTLYGLAKDSLRKSIMIEHSCSDITIQWIRAFYIIGDAKRGNSVFSKIYEAALSGQKKFPFTSGENEYDFISISELSNQIVEVVKQKEVNGLINCCSGNPVTLKSKVEEFIKVYELDIELEYGAYPDRAYDSPVVYGDRTKIDKILEGLK</sequence>
<evidence type="ECO:0000313" key="3">
    <source>
        <dbReference type="EMBL" id="BCB22827.1"/>
    </source>
</evidence>
<reference evidence="3" key="1">
    <citation type="submission" date="2020-02" db="EMBL/GenBank/DDBJ databases">
        <title>Development of a multiplex PCR-based assay for rapid serotyping of Erysipelothrix species.</title>
        <authorList>
            <person name="Shimoji Y."/>
            <person name="Shiraiwa K."/>
            <person name="Tominaga H."/>
            <person name="Nishikawa S."/>
            <person name="Eguchi M."/>
            <person name="Hikono H."/>
            <person name="Ogawa Y."/>
        </authorList>
    </citation>
    <scope>NUCLEOTIDE SEQUENCE</scope>
    <source>
        <strain evidence="3">CJSF 14-2</strain>
    </source>
</reference>
<protein>
    <submittedName>
        <fullName evidence="3">NAD(P)-dependent oxidoreductase</fullName>
    </submittedName>
</protein>
<dbReference type="AlphaFoldDB" id="A0A6S6I2Q6"/>